<dbReference type="RefSeq" id="WP_026466388.1">
    <property type="nucleotide sequence ID" value="NZ_CANSXX010000028.1"/>
</dbReference>
<dbReference type="SUPFAM" id="SSF63562">
    <property type="entry name" value="RPB6/omega subunit-like"/>
    <property type="match status" value="1"/>
</dbReference>
<accession>A0A0U4PFB8</accession>
<keyword evidence="7 11" id="KW-0804">Transcription</keyword>
<evidence type="ECO:0000256" key="7">
    <source>
        <dbReference type="ARBA" id="ARBA00023163"/>
    </source>
</evidence>
<dbReference type="PANTHER" id="PTHR34476:SF1">
    <property type="entry name" value="DNA-DIRECTED RNA POLYMERASE SUBUNIT OMEGA"/>
    <property type="match status" value="1"/>
</dbReference>
<dbReference type="InterPro" id="IPR036161">
    <property type="entry name" value="RPB6/omega-like_sf"/>
</dbReference>
<dbReference type="HAMAP" id="MF_00366">
    <property type="entry name" value="RNApol_bact_RpoZ"/>
    <property type="match status" value="1"/>
</dbReference>
<dbReference type="KEGG" id="aui:APT62_02845"/>
<evidence type="ECO:0000313" key="13">
    <source>
        <dbReference type="EMBL" id="QOQ78692.1"/>
    </source>
</evidence>
<dbReference type="GeneID" id="92866288"/>
<comment type="similarity">
    <text evidence="1 11">Belongs to the RNA polymerase subunit omega family.</text>
</comment>
<dbReference type="PANTHER" id="PTHR34476">
    <property type="entry name" value="DNA-DIRECTED RNA POLYMERASE SUBUNIT OMEGA"/>
    <property type="match status" value="1"/>
</dbReference>
<organism evidence="13 15">
    <name type="scientific">Aerococcus urinaeequi</name>
    <dbReference type="NCBI Taxonomy" id="51665"/>
    <lineage>
        <taxon>Bacteria</taxon>
        <taxon>Bacillati</taxon>
        <taxon>Bacillota</taxon>
        <taxon>Bacilli</taxon>
        <taxon>Lactobacillales</taxon>
        <taxon>Aerococcaceae</taxon>
        <taxon>Aerococcus</taxon>
    </lineage>
</organism>
<dbReference type="SMART" id="SM01409">
    <property type="entry name" value="RNA_pol_Rpb6"/>
    <property type="match status" value="1"/>
</dbReference>
<reference evidence="13 15" key="3">
    <citation type="submission" date="2020-10" db="EMBL/GenBank/DDBJ databases">
        <title>Plasmid carrying two tetracycline resistance determinant.</title>
        <authorList>
            <person name="Yang Q."/>
        </authorList>
    </citation>
    <scope>NUCLEOTIDE SEQUENCE [LARGE SCALE GENOMIC DNA]</scope>
    <source>
        <strain evidence="13 15">T43</strain>
    </source>
</reference>
<dbReference type="GO" id="GO:0003899">
    <property type="term" value="F:DNA-directed RNA polymerase activity"/>
    <property type="evidence" value="ECO:0007669"/>
    <property type="project" value="UniProtKB-UniRule"/>
</dbReference>
<evidence type="ECO:0000256" key="9">
    <source>
        <dbReference type="ARBA" id="ARBA00029924"/>
    </source>
</evidence>
<dbReference type="InterPro" id="IPR006110">
    <property type="entry name" value="Pol_omega/Rpo6/RPB6"/>
</dbReference>
<dbReference type="NCBIfam" id="TIGR00690">
    <property type="entry name" value="rpoZ"/>
    <property type="match status" value="1"/>
</dbReference>
<evidence type="ECO:0000256" key="1">
    <source>
        <dbReference type="ARBA" id="ARBA00006711"/>
    </source>
</evidence>
<keyword evidence="4 11" id="KW-0240">DNA-directed RNA polymerase</keyword>
<dbReference type="Proteomes" id="UP000067698">
    <property type="component" value="Chromosome"/>
</dbReference>
<dbReference type="GO" id="GO:0000428">
    <property type="term" value="C:DNA-directed RNA polymerase complex"/>
    <property type="evidence" value="ECO:0007669"/>
    <property type="project" value="UniProtKB-KW"/>
</dbReference>
<evidence type="ECO:0000313" key="12">
    <source>
        <dbReference type="EMBL" id="AMB97052.1"/>
    </source>
</evidence>
<dbReference type="GO" id="GO:0003677">
    <property type="term" value="F:DNA binding"/>
    <property type="evidence" value="ECO:0007669"/>
    <property type="project" value="UniProtKB-UniRule"/>
</dbReference>
<evidence type="ECO:0000256" key="10">
    <source>
        <dbReference type="ARBA" id="ARBA00048552"/>
    </source>
</evidence>
<reference evidence="14" key="2">
    <citation type="submission" date="2016-01" db="EMBL/GenBank/DDBJ databases">
        <title>Six Aerococcus type strain genome sequencing and assembly using PacBio and Illumina Hiseq.</title>
        <authorList>
            <person name="Carkaci D."/>
            <person name="Dargis R."/>
            <person name="Nielsen X.C."/>
            <person name="Skovgaard O."/>
            <person name="Fuursted K."/>
            <person name="Christensen J.J."/>
        </authorList>
    </citation>
    <scope>NUCLEOTIDE SEQUENCE [LARGE SCALE GENOMIC DNA]</scope>
    <source>
        <strain evidence="14">CCUG28094</strain>
    </source>
</reference>
<dbReference type="Gene3D" id="3.90.940.10">
    <property type="match status" value="1"/>
</dbReference>
<dbReference type="InterPro" id="IPR003716">
    <property type="entry name" value="DNA-dir_RNA_pol_omega"/>
</dbReference>
<evidence type="ECO:0000256" key="6">
    <source>
        <dbReference type="ARBA" id="ARBA00022695"/>
    </source>
</evidence>
<dbReference type="Proteomes" id="UP000595091">
    <property type="component" value="Chromosome"/>
</dbReference>
<gene>
    <name evidence="11" type="primary">rpoZ</name>
    <name evidence="12" type="ORF">AWM74_01840</name>
    <name evidence="13" type="ORF">IMX20_06785</name>
</gene>
<dbReference type="EMBL" id="CP014162">
    <property type="protein sequence ID" value="AMB97052.1"/>
    <property type="molecule type" value="Genomic_DNA"/>
</dbReference>
<protein>
    <recommendedName>
        <fullName evidence="3 11">DNA-directed RNA polymerase subunit omega</fullName>
        <shortName evidence="11">RNAP omega subunit</shortName>
        <ecNumber evidence="2 11">2.7.7.6</ecNumber>
    </recommendedName>
    <alternativeName>
        <fullName evidence="11">RNA polymerase omega subunit</fullName>
    </alternativeName>
    <alternativeName>
        <fullName evidence="9 11">Transcriptase subunit omega</fullName>
    </alternativeName>
</protein>
<reference evidence="12 14" key="1">
    <citation type="journal article" date="2016" name="Genome Announc.">
        <title>Complete Genome Sequences of Aerococcus christensenii CCUG 28831T, Aerococcus sanguinicola CCUG 43001T, Aerococcus urinae CCUG 36881T, Aerococcus urinaeequi CCUG 28094T, Aerococcus urinaehominis CCUG 42038 BT, and Aerococcus viridans CCUG 4311T.</title>
        <authorList>
            <person name="Carkaci D."/>
            <person name="Dargis R."/>
            <person name="Nielsen X.C."/>
            <person name="Skovgaard O."/>
            <person name="Fuursted K."/>
            <person name="Christensen J.J."/>
        </authorList>
    </citation>
    <scope>NUCLEOTIDE SEQUENCE [LARGE SCALE GENOMIC DNA]</scope>
    <source>
        <strain evidence="12 14">CCUG28094</strain>
    </source>
</reference>
<evidence type="ECO:0000313" key="14">
    <source>
        <dbReference type="Proteomes" id="UP000067698"/>
    </source>
</evidence>
<evidence type="ECO:0000256" key="5">
    <source>
        <dbReference type="ARBA" id="ARBA00022679"/>
    </source>
</evidence>
<evidence type="ECO:0000256" key="3">
    <source>
        <dbReference type="ARBA" id="ARBA00013725"/>
    </source>
</evidence>
<comment type="subunit">
    <text evidence="11">The RNAP catalytic core consists of 2 alpha, 1 beta, 1 beta' and 1 omega subunit. When a sigma factor is associated with the core the holoenzyme is formed, which can initiate transcription.</text>
</comment>
<name>A0A0U4PFB8_9LACT</name>
<evidence type="ECO:0000313" key="15">
    <source>
        <dbReference type="Proteomes" id="UP000595091"/>
    </source>
</evidence>
<dbReference type="Pfam" id="PF01192">
    <property type="entry name" value="RNA_pol_Rpb6"/>
    <property type="match status" value="1"/>
</dbReference>
<keyword evidence="6 11" id="KW-0548">Nucleotidyltransferase</keyword>
<dbReference type="OrthoDB" id="9815459at2"/>
<keyword evidence="5 11" id="KW-0808">Transferase</keyword>
<dbReference type="AlphaFoldDB" id="A0A0U4PFB8"/>
<comment type="catalytic activity">
    <reaction evidence="10 11">
        <text>RNA(n) + a ribonucleoside 5'-triphosphate = RNA(n+1) + diphosphate</text>
        <dbReference type="Rhea" id="RHEA:21248"/>
        <dbReference type="Rhea" id="RHEA-COMP:14527"/>
        <dbReference type="Rhea" id="RHEA-COMP:17342"/>
        <dbReference type="ChEBI" id="CHEBI:33019"/>
        <dbReference type="ChEBI" id="CHEBI:61557"/>
        <dbReference type="ChEBI" id="CHEBI:140395"/>
        <dbReference type="EC" id="2.7.7.6"/>
    </reaction>
</comment>
<evidence type="ECO:0000256" key="8">
    <source>
        <dbReference type="ARBA" id="ARBA00024694"/>
    </source>
</evidence>
<evidence type="ECO:0000256" key="4">
    <source>
        <dbReference type="ARBA" id="ARBA00022478"/>
    </source>
</evidence>
<dbReference type="EC" id="2.7.7.6" evidence="2 11"/>
<dbReference type="EMBL" id="CP063065">
    <property type="protein sequence ID" value="QOQ78692.1"/>
    <property type="molecule type" value="Genomic_DNA"/>
</dbReference>
<sequence>MIIYPSIDKLLDRIDSKYSLVSIAAKRATELQVEKNPMLNEYQSPKYVGQALEEIASNDLVIDPDSLSQS</sequence>
<proteinExistence type="inferred from homology"/>
<evidence type="ECO:0000256" key="2">
    <source>
        <dbReference type="ARBA" id="ARBA00012418"/>
    </source>
</evidence>
<dbReference type="GO" id="GO:0006351">
    <property type="term" value="P:DNA-templated transcription"/>
    <property type="evidence" value="ECO:0007669"/>
    <property type="project" value="UniProtKB-UniRule"/>
</dbReference>
<evidence type="ECO:0000256" key="11">
    <source>
        <dbReference type="HAMAP-Rule" id="MF_00366"/>
    </source>
</evidence>
<comment type="function">
    <text evidence="8 11">Promotes RNA polymerase assembly. Latches the N- and C-terminal regions of the beta' subunit thereby facilitating its interaction with the beta and alpha subunits.</text>
</comment>